<name>A0A2M8J1R2_9RHOB</name>
<dbReference type="OrthoDB" id="9789398at2"/>
<evidence type="ECO:0000256" key="2">
    <source>
        <dbReference type="ARBA" id="ARBA00023002"/>
    </source>
</evidence>
<comment type="similarity">
    <text evidence="1">Belongs to the short-chain dehydrogenases/reductases (SDR) family.</text>
</comment>
<evidence type="ECO:0000313" key="4">
    <source>
        <dbReference type="Proteomes" id="UP000231553"/>
    </source>
</evidence>
<dbReference type="Gene3D" id="3.40.50.720">
    <property type="entry name" value="NAD(P)-binding Rossmann-like Domain"/>
    <property type="match status" value="1"/>
</dbReference>
<dbReference type="PRINTS" id="PR00080">
    <property type="entry name" value="SDRFAMILY"/>
</dbReference>
<dbReference type="InterPro" id="IPR036291">
    <property type="entry name" value="NAD(P)-bd_dom_sf"/>
</dbReference>
<dbReference type="CDD" id="cd05233">
    <property type="entry name" value="SDR_c"/>
    <property type="match status" value="1"/>
</dbReference>
<dbReference type="GO" id="GO:0016491">
    <property type="term" value="F:oxidoreductase activity"/>
    <property type="evidence" value="ECO:0007669"/>
    <property type="project" value="UniProtKB-KW"/>
</dbReference>
<evidence type="ECO:0000256" key="1">
    <source>
        <dbReference type="ARBA" id="ARBA00006484"/>
    </source>
</evidence>
<sequence>MTGLAGLKAIVTGGAAGIGWATAQKLMTQGARVAVIDRSPCPQGAALEFIADLTDAAGLTAAIGDAAAALGGLDILVNSAGIDLEAPSESVPDEAWNQVLEVNLTGPMRAARAAYPWLARSEHAAIVNIASAAGLRPIPDRAAYTSSKAGLIMLSKSLALDWADERIRVNAVCPGAVQTALFATSYQEAADPAARLNEIRQRYPLKRVAEPDELAEAIVFLASPAASYITGVALAVDGGRSFH</sequence>
<keyword evidence="2" id="KW-0560">Oxidoreductase</keyword>
<keyword evidence="4" id="KW-1185">Reference proteome</keyword>
<dbReference type="AlphaFoldDB" id="A0A2M8J1R2"/>
<proteinExistence type="inferred from homology"/>
<reference evidence="3 4" key="1">
    <citation type="journal article" date="2018" name="Int. J. Syst. Evol. Microbiol.">
        <title>Pseudooceanicola lipolyticus sp. nov., a marine alphaproteobacterium, reclassification of Oceanicola flagellatus as Pseudooceanicola flagellatus comb. nov. and emended description of the genus Pseudooceanicola.</title>
        <authorList>
            <person name="Huang M.-M."/>
            <person name="Guo L.-L."/>
            <person name="Wu Y.-H."/>
            <person name="Lai Q.-L."/>
            <person name="Shao Z.-Z."/>
            <person name="Wang C.-S."/>
            <person name="Wu M."/>
            <person name="Xu X.-W."/>
        </authorList>
    </citation>
    <scope>NUCLEOTIDE SEQUENCE [LARGE SCALE GENOMIC DNA]</scope>
    <source>
        <strain evidence="3 4">157</strain>
    </source>
</reference>
<dbReference type="PANTHER" id="PTHR43639:SF1">
    <property type="entry name" value="SHORT-CHAIN DEHYDROGENASE_REDUCTASE FAMILY PROTEIN"/>
    <property type="match status" value="1"/>
</dbReference>
<accession>A0A2M8J1R2</accession>
<dbReference type="InterPro" id="IPR002347">
    <property type="entry name" value="SDR_fam"/>
</dbReference>
<dbReference type="SUPFAM" id="SSF51735">
    <property type="entry name" value="NAD(P)-binding Rossmann-fold domains"/>
    <property type="match status" value="1"/>
</dbReference>
<dbReference type="EMBL" id="PGTB01000032">
    <property type="protein sequence ID" value="PJE36730.1"/>
    <property type="molecule type" value="Genomic_DNA"/>
</dbReference>
<dbReference type="FunFam" id="3.40.50.720:FF:000084">
    <property type="entry name" value="Short-chain dehydrogenase reductase"/>
    <property type="match status" value="1"/>
</dbReference>
<protein>
    <submittedName>
        <fullName evidence="3">Short-chain dehydrogenase</fullName>
    </submittedName>
</protein>
<dbReference type="PROSITE" id="PS00061">
    <property type="entry name" value="ADH_SHORT"/>
    <property type="match status" value="1"/>
</dbReference>
<dbReference type="Proteomes" id="UP000231553">
    <property type="component" value="Unassembled WGS sequence"/>
</dbReference>
<evidence type="ECO:0000313" key="3">
    <source>
        <dbReference type="EMBL" id="PJE36730.1"/>
    </source>
</evidence>
<comment type="caution">
    <text evidence="3">The sequence shown here is derived from an EMBL/GenBank/DDBJ whole genome shotgun (WGS) entry which is preliminary data.</text>
</comment>
<dbReference type="Pfam" id="PF13561">
    <property type="entry name" value="adh_short_C2"/>
    <property type="match status" value="1"/>
</dbReference>
<dbReference type="PRINTS" id="PR00081">
    <property type="entry name" value="GDHRDH"/>
</dbReference>
<dbReference type="InterPro" id="IPR020904">
    <property type="entry name" value="Sc_DH/Rdtase_CS"/>
</dbReference>
<organism evidence="3 4">
    <name type="scientific">Pseudooceanicola lipolyticus</name>
    <dbReference type="NCBI Taxonomy" id="2029104"/>
    <lineage>
        <taxon>Bacteria</taxon>
        <taxon>Pseudomonadati</taxon>
        <taxon>Pseudomonadota</taxon>
        <taxon>Alphaproteobacteria</taxon>
        <taxon>Rhodobacterales</taxon>
        <taxon>Paracoccaceae</taxon>
        <taxon>Pseudooceanicola</taxon>
    </lineage>
</organism>
<gene>
    <name evidence="3" type="ORF">CVM52_10495</name>
</gene>
<dbReference type="PANTHER" id="PTHR43639">
    <property type="entry name" value="OXIDOREDUCTASE, SHORT-CHAIN DEHYDROGENASE/REDUCTASE FAMILY (AFU_ORTHOLOGUE AFUA_5G02870)"/>
    <property type="match status" value="1"/>
</dbReference>
<dbReference type="RefSeq" id="WP_100162464.1">
    <property type="nucleotide sequence ID" value="NZ_PGTB01000032.1"/>
</dbReference>